<reference evidence="1 2" key="1">
    <citation type="journal article" date="2017" name="Environ. Microbiol.">
        <title>Decay of the glycolytic pathway and adaptation to intranuclear parasitism within Enterocytozoonidae microsporidia.</title>
        <authorList>
            <person name="Wiredu Boakye D."/>
            <person name="Jaroenlak P."/>
            <person name="Prachumwat A."/>
            <person name="Williams T.A."/>
            <person name="Bateman K.S."/>
            <person name="Itsathitphaisarn O."/>
            <person name="Sritunyalucksana K."/>
            <person name="Paszkiewicz K.H."/>
            <person name="Moore K.A."/>
            <person name="Stentiford G.D."/>
            <person name="Williams B.A."/>
        </authorList>
    </citation>
    <scope>NUCLEOTIDE SEQUENCE [LARGE SCALE GENOMIC DNA]</scope>
    <source>
        <strain evidence="1 2">TH1</strain>
    </source>
</reference>
<dbReference type="VEuPathDB" id="MicrosporidiaDB:EHP00_536"/>
<keyword evidence="2" id="KW-1185">Reference proteome</keyword>
<sequence>MEPKSQDMEYDDGVYVPNLFNRNDEVPIEYGGTQVIPQNTYYDTGMAMQHSVEARHVCVFGITSANRKDVVAKIKRTAAVKRIENGPNYVNVFCDEVEDLERLVALNLSKVNGEIIGVYRKNFGLVQKTEIYENKKGIFTIIKEYLFGN</sequence>
<accession>A0A1W0E442</accession>
<protein>
    <submittedName>
        <fullName evidence="1">Uncharacterized protein</fullName>
    </submittedName>
</protein>
<proteinExistence type="predicted"/>
<evidence type="ECO:0000313" key="1">
    <source>
        <dbReference type="EMBL" id="OQS53982.1"/>
    </source>
</evidence>
<dbReference type="Proteomes" id="UP000192758">
    <property type="component" value="Unassembled WGS sequence"/>
</dbReference>
<gene>
    <name evidence="1" type="ORF">EHP00_536</name>
</gene>
<dbReference type="EMBL" id="MNPJ01000023">
    <property type="protein sequence ID" value="OQS53982.1"/>
    <property type="molecule type" value="Genomic_DNA"/>
</dbReference>
<comment type="caution">
    <text evidence="1">The sequence shown here is derived from an EMBL/GenBank/DDBJ whole genome shotgun (WGS) entry which is preliminary data.</text>
</comment>
<name>A0A1W0E442_9MICR</name>
<evidence type="ECO:0000313" key="2">
    <source>
        <dbReference type="Proteomes" id="UP000192758"/>
    </source>
</evidence>
<organism evidence="1 2">
    <name type="scientific">Ecytonucleospora hepatopenaei</name>
    <dbReference type="NCBI Taxonomy" id="646526"/>
    <lineage>
        <taxon>Eukaryota</taxon>
        <taxon>Fungi</taxon>
        <taxon>Fungi incertae sedis</taxon>
        <taxon>Microsporidia</taxon>
        <taxon>Enterocytozoonidae</taxon>
        <taxon>Ecytonucleospora</taxon>
    </lineage>
</organism>
<dbReference type="OrthoDB" id="1733656at2759"/>
<dbReference type="AlphaFoldDB" id="A0A1W0E442"/>